<name>E8M5B9_PHOS4</name>
<reference evidence="1 2" key="1">
    <citation type="journal article" date="2012" name="Int. J. Syst. Evol. Microbiol.">
        <title>Vibrio caribbeanicus sp. nov., isolated from the marine sponge Scleritoderma cyanea.</title>
        <authorList>
            <person name="Hoffmann M."/>
            <person name="Monday S.R."/>
            <person name="Allard M.W."/>
            <person name="Strain E.A."/>
            <person name="Whittaker P."/>
            <person name="Naum M."/>
            <person name="McCarthy P.J."/>
            <person name="Lopez J.V."/>
            <person name="Fischer M."/>
            <person name="Brown E.W."/>
        </authorList>
    </citation>
    <scope>NUCLEOTIDE SEQUENCE [LARGE SCALE GENOMIC DNA]</scope>
    <source>
        <strain evidence="2">DSMZ 21326</strain>
    </source>
</reference>
<proteinExistence type="predicted"/>
<accession>E8M5B9</accession>
<evidence type="ECO:0008006" key="3">
    <source>
        <dbReference type="Google" id="ProtNLM"/>
    </source>
</evidence>
<dbReference type="EMBL" id="AEVT01000056">
    <property type="protein sequence ID" value="EGA70712.1"/>
    <property type="molecule type" value="Genomic_DNA"/>
</dbReference>
<sequence length="160" mass="18004">MNKLWSVLLLTAFLAGCMWYPSDDEYYKPVVQQQRQHSVNSSIKTVIEDKYQGLQQNIHGYSISVYPTTNEDNAISLLVLLESKDKSDVIDHAEIVTEAGALMAGPNYLTMSTKSVGEDGVTRILYEAKYPPLRTSPQHLMVFLTDHNGGRIEFAFEQTS</sequence>
<dbReference type="Proteomes" id="UP000006228">
    <property type="component" value="Unassembled WGS sequence"/>
</dbReference>
<protein>
    <recommendedName>
        <fullName evidence="3">Lipoprotein</fullName>
    </recommendedName>
</protein>
<dbReference type="AlphaFoldDB" id="E8M5B9"/>
<organism evidence="1 2">
    <name type="scientific">Vibrio sinaloensis DSM 21326</name>
    <dbReference type="NCBI Taxonomy" id="945550"/>
    <lineage>
        <taxon>Bacteria</taxon>
        <taxon>Pseudomonadati</taxon>
        <taxon>Pseudomonadota</taxon>
        <taxon>Gammaproteobacteria</taxon>
        <taxon>Vibrionales</taxon>
        <taxon>Vibrionaceae</taxon>
        <taxon>Vibrio</taxon>
        <taxon>Vibrio oreintalis group</taxon>
    </lineage>
</organism>
<comment type="caution">
    <text evidence="1">The sequence shown here is derived from an EMBL/GenBank/DDBJ whole genome shotgun (WGS) entry which is preliminary data.</text>
</comment>
<dbReference type="OrthoDB" id="5872230at2"/>
<gene>
    <name evidence="1" type="ORF">VISI1226_01265</name>
</gene>
<evidence type="ECO:0000313" key="1">
    <source>
        <dbReference type="EMBL" id="EGA70712.1"/>
    </source>
</evidence>
<dbReference type="PROSITE" id="PS51257">
    <property type="entry name" value="PROKAR_LIPOPROTEIN"/>
    <property type="match status" value="1"/>
</dbReference>
<evidence type="ECO:0000313" key="2">
    <source>
        <dbReference type="Proteomes" id="UP000006228"/>
    </source>
</evidence>
<dbReference type="GeneID" id="95568811"/>
<dbReference type="RefSeq" id="WP_008075909.1">
    <property type="nucleotide sequence ID" value="NZ_AEVT01000056.1"/>
</dbReference>